<dbReference type="RefSeq" id="WP_092218190.1">
    <property type="nucleotide sequence ID" value="NZ_CP030050.1"/>
</dbReference>
<protein>
    <submittedName>
        <fullName evidence="1">Uncharacterized protein</fullName>
    </submittedName>
</protein>
<name>A0AAE7TEY4_9BRAD</name>
<sequence length="210" mass="22719">MLDGDYDVEVSLSLDVNDTGGLTPSLSYATPLAAAATTLTVAGSANLSESREHNFTENIQLSTRKIFQEWKNGVDPHECPLVADTPLAGTLGIIDMVAMANSTADLDESRKLTDAGVFGGSIQFVVTKKITATGPTWTLVRFNNISALADFSQVNTDKITLAFALGPNVGKPMRVARARNRYNPYAHDFLQQLLTSSINTQLTRLQNTLR</sequence>
<dbReference type="AlphaFoldDB" id="A0AAE7TEY4"/>
<proteinExistence type="predicted"/>
<evidence type="ECO:0000313" key="1">
    <source>
        <dbReference type="EMBL" id="QOZ66592.1"/>
    </source>
</evidence>
<evidence type="ECO:0000313" key="2">
    <source>
        <dbReference type="Proteomes" id="UP000594015"/>
    </source>
</evidence>
<accession>A0AAE7TEY4</accession>
<organism evidence="1 2">
    <name type="scientific">Bradyrhizobium arachidis</name>
    <dbReference type="NCBI Taxonomy" id="858423"/>
    <lineage>
        <taxon>Bacteria</taxon>
        <taxon>Pseudomonadati</taxon>
        <taxon>Pseudomonadota</taxon>
        <taxon>Alphaproteobacteria</taxon>
        <taxon>Hyphomicrobiales</taxon>
        <taxon>Nitrobacteraceae</taxon>
        <taxon>Bradyrhizobium</taxon>
    </lineage>
</organism>
<dbReference type="EMBL" id="CP030050">
    <property type="protein sequence ID" value="QOZ66592.1"/>
    <property type="molecule type" value="Genomic_DNA"/>
</dbReference>
<dbReference type="KEGG" id="barh:WN72_09560"/>
<gene>
    <name evidence="1" type="ORF">WN72_09560</name>
</gene>
<reference evidence="1 2" key="1">
    <citation type="submission" date="2018-06" db="EMBL/GenBank/DDBJ databases">
        <title>Comparative genomics of Bradyrhizobium nodulating Arachidis hypogaea.</title>
        <authorList>
            <person name="Li Y."/>
        </authorList>
    </citation>
    <scope>NUCLEOTIDE SEQUENCE [LARGE SCALE GENOMIC DNA]</scope>
    <source>
        <strain evidence="1 2">CCBAU 051107</strain>
    </source>
</reference>
<dbReference type="Proteomes" id="UP000594015">
    <property type="component" value="Chromosome"/>
</dbReference>